<dbReference type="AlphaFoldDB" id="A0A133VNE9"/>
<dbReference type="Proteomes" id="UP000070175">
    <property type="component" value="Unassembled WGS sequence"/>
</dbReference>
<dbReference type="EMBL" id="LHYJ01000034">
    <property type="protein sequence ID" value="KXB07982.1"/>
    <property type="molecule type" value="Genomic_DNA"/>
</dbReference>
<evidence type="ECO:0000313" key="2">
    <source>
        <dbReference type="Proteomes" id="UP000070175"/>
    </source>
</evidence>
<reference evidence="1 2" key="1">
    <citation type="journal article" date="2016" name="Sci. Rep.">
        <title>Metabolic traits of an uncultured archaeal lineage -MSBL1- from brine pools of the Red Sea.</title>
        <authorList>
            <person name="Mwirichia R."/>
            <person name="Alam I."/>
            <person name="Rashid M."/>
            <person name="Vinu M."/>
            <person name="Ba-Alawi W."/>
            <person name="Anthony Kamau A."/>
            <person name="Kamanda Ngugi D."/>
            <person name="Goker M."/>
            <person name="Klenk H.P."/>
            <person name="Bajic V."/>
            <person name="Stingl U."/>
        </authorList>
    </citation>
    <scope>NUCLEOTIDE SEQUENCE [LARGE SCALE GENOMIC DNA]</scope>
    <source>
        <strain evidence="1">SCGC-AAA382N08</strain>
    </source>
</reference>
<dbReference type="SUPFAM" id="SSF109755">
    <property type="entry name" value="PhoU-like"/>
    <property type="match status" value="1"/>
</dbReference>
<sequence>IIRLTINSERIADNAKAAVEKLSYLDPTDIDEDICKMLRQLSHFSLETVKILKTAFSTLCEDENIQATIEKTEDVEKMEEKVDYYRANELIPRIVEWANEKNNAGTTILLIQIEENIEEVSDQSENTSDAIREIALASL</sequence>
<accession>A0A133VNE9</accession>
<evidence type="ECO:0000313" key="1">
    <source>
        <dbReference type="EMBL" id="KXB07982.1"/>
    </source>
</evidence>
<comment type="caution">
    <text evidence="1">The sequence shown here is derived from an EMBL/GenBank/DDBJ whole genome shotgun (WGS) entry which is preliminary data.</text>
</comment>
<keyword evidence="2" id="KW-1185">Reference proteome</keyword>
<evidence type="ECO:0008006" key="3">
    <source>
        <dbReference type="Google" id="ProtNLM"/>
    </source>
</evidence>
<feature type="non-terminal residue" evidence="1">
    <location>
        <position position="1"/>
    </location>
</feature>
<dbReference type="Gene3D" id="1.20.58.220">
    <property type="entry name" value="Phosphate transport system protein phou homolog 2, domain 2"/>
    <property type="match status" value="1"/>
</dbReference>
<organism evidence="1 2">
    <name type="scientific">candidate division MSBL1 archaeon SCGC-AAA382N08</name>
    <dbReference type="NCBI Taxonomy" id="1698285"/>
    <lineage>
        <taxon>Archaea</taxon>
        <taxon>Methanobacteriati</taxon>
        <taxon>Methanobacteriota</taxon>
        <taxon>candidate division MSBL1</taxon>
    </lineage>
</organism>
<protein>
    <recommendedName>
        <fullName evidence="3">PhoU domain-containing protein</fullName>
    </recommendedName>
</protein>
<dbReference type="InterPro" id="IPR038078">
    <property type="entry name" value="PhoU-like_sf"/>
</dbReference>
<gene>
    <name evidence="1" type="ORF">AKJ56_02035</name>
</gene>
<proteinExistence type="predicted"/>
<name>A0A133VNE9_9EURY</name>